<evidence type="ECO:0000259" key="8">
    <source>
        <dbReference type="PROSITE" id="PS50928"/>
    </source>
</evidence>
<evidence type="ECO:0000256" key="4">
    <source>
        <dbReference type="ARBA" id="ARBA00022692"/>
    </source>
</evidence>
<dbReference type="SUPFAM" id="SSF161098">
    <property type="entry name" value="MetI-like"/>
    <property type="match status" value="1"/>
</dbReference>
<sequence>MTGYFVRRFLLIIPTFIGITLLVFAITRVVPGGPIERMMTQIQLGGETGSLHRSQGGGTLSDEQMEELKRYYGFDKPMLSSYAIWLKKVLQFDLGHSTRYQDPVWEIIKERFPISIFYGLSTLVLTYAVCIPLGLAKGMYHGSTLDSWSSAVVFLGYALPSYVIGIALISLFAGYWDMFPLGGFVSDNYEEFSAWGKAKDIFSHAVLPLIAYLAGSFAVTTLMMKNSLMDNLSADYMRTAAAKGLSRSESVRKHALRNSLIPVATSFGSNISLLLGGSFLIETIFNIDGIGLLGYEAIIERDYPIVMGILVISSLLYLLGNILSDICVALVDPRIRFGGGRGA</sequence>
<evidence type="ECO:0000256" key="5">
    <source>
        <dbReference type="ARBA" id="ARBA00022989"/>
    </source>
</evidence>
<comment type="subcellular location">
    <subcellularLocation>
        <location evidence="1 7">Cell membrane</location>
        <topology evidence="1 7">Multi-pass membrane protein</topology>
    </subcellularLocation>
</comment>
<dbReference type="Proteomes" id="UP000237222">
    <property type="component" value="Unassembled WGS sequence"/>
</dbReference>
<dbReference type="CDD" id="cd06261">
    <property type="entry name" value="TM_PBP2"/>
    <property type="match status" value="1"/>
</dbReference>
<gene>
    <name evidence="9" type="ORF">C0068_05060</name>
</gene>
<feature type="transmembrane region" description="Helical" evidence="7">
    <location>
        <begin position="116"/>
        <end position="136"/>
    </location>
</feature>
<keyword evidence="5 7" id="KW-1133">Transmembrane helix</keyword>
<evidence type="ECO:0000256" key="2">
    <source>
        <dbReference type="ARBA" id="ARBA00022448"/>
    </source>
</evidence>
<feature type="domain" description="ABC transmembrane type-1" evidence="8">
    <location>
        <begin position="112"/>
        <end position="324"/>
    </location>
</feature>
<dbReference type="Gene3D" id="1.10.3720.10">
    <property type="entry name" value="MetI-like"/>
    <property type="match status" value="1"/>
</dbReference>
<evidence type="ECO:0000256" key="1">
    <source>
        <dbReference type="ARBA" id="ARBA00004651"/>
    </source>
</evidence>
<dbReference type="InterPro" id="IPR035906">
    <property type="entry name" value="MetI-like_sf"/>
</dbReference>
<feature type="transmembrane region" description="Helical" evidence="7">
    <location>
        <begin position="201"/>
        <end position="223"/>
    </location>
</feature>
<keyword evidence="3" id="KW-1003">Cell membrane</keyword>
<name>A0A2S4HI45_9GAMM</name>
<keyword evidence="2 7" id="KW-0813">Transport</keyword>
<keyword evidence="6 7" id="KW-0472">Membrane</keyword>
<evidence type="ECO:0000256" key="6">
    <source>
        <dbReference type="ARBA" id="ARBA00023136"/>
    </source>
</evidence>
<dbReference type="PANTHER" id="PTHR30465">
    <property type="entry name" value="INNER MEMBRANE ABC TRANSPORTER"/>
    <property type="match status" value="1"/>
</dbReference>
<dbReference type="GO" id="GO:0055085">
    <property type="term" value="P:transmembrane transport"/>
    <property type="evidence" value="ECO:0007669"/>
    <property type="project" value="InterPro"/>
</dbReference>
<proteinExistence type="inferred from homology"/>
<dbReference type="RefSeq" id="WP_103683403.1">
    <property type="nucleotide sequence ID" value="NZ_PQGG01000012.1"/>
</dbReference>
<evidence type="ECO:0000256" key="3">
    <source>
        <dbReference type="ARBA" id="ARBA00022475"/>
    </source>
</evidence>
<feature type="transmembrane region" description="Helical" evidence="7">
    <location>
        <begin position="305"/>
        <end position="331"/>
    </location>
</feature>
<organism evidence="9 10">
    <name type="scientific">Zhongshania marina</name>
    <dbReference type="NCBI Taxonomy" id="2304603"/>
    <lineage>
        <taxon>Bacteria</taxon>
        <taxon>Pseudomonadati</taxon>
        <taxon>Pseudomonadota</taxon>
        <taxon>Gammaproteobacteria</taxon>
        <taxon>Cellvibrionales</taxon>
        <taxon>Spongiibacteraceae</taxon>
        <taxon>Zhongshania</taxon>
    </lineage>
</organism>
<feature type="transmembrane region" description="Helical" evidence="7">
    <location>
        <begin position="148"/>
        <end position="176"/>
    </location>
</feature>
<dbReference type="GO" id="GO:0005886">
    <property type="term" value="C:plasma membrane"/>
    <property type="evidence" value="ECO:0007669"/>
    <property type="project" value="UniProtKB-SubCell"/>
</dbReference>
<dbReference type="EMBL" id="PQGG01000012">
    <property type="protein sequence ID" value="POP53643.1"/>
    <property type="molecule type" value="Genomic_DNA"/>
</dbReference>
<feature type="transmembrane region" description="Helical" evidence="7">
    <location>
        <begin position="9"/>
        <end position="30"/>
    </location>
</feature>
<protein>
    <submittedName>
        <fullName evidence="9">Peptide ABC transporter permease</fullName>
    </submittedName>
</protein>
<reference evidence="9" key="1">
    <citation type="submission" date="2018-01" db="EMBL/GenBank/DDBJ databases">
        <authorList>
            <person name="Yu X.-D."/>
        </authorList>
    </citation>
    <scope>NUCLEOTIDE SEQUENCE</scope>
    <source>
        <strain evidence="9">ZX-21</strain>
    </source>
</reference>
<comment type="similarity">
    <text evidence="7">Belongs to the binding-protein-dependent transport system permease family.</text>
</comment>
<dbReference type="PANTHER" id="PTHR30465:SF66">
    <property type="entry name" value="INNER MEMBRANE ABC TRANSPORTER PERMEASE PROTEIN YEJB"/>
    <property type="match status" value="1"/>
</dbReference>
<evidence type="ECO:0000313" key="9">
    <source>
        <dbReference type="EMBL" id="POP53643.1"/>
    </source>
</evidence>
<keyword evidence="4 7" id="KW-0812">Transmembrane</keyword>
<dbReference type="OrthoDB" id="9805855at2"/>
<comment type="caution">
    <text evidence="9">The sequence shown here is derived from an EMBL/GenBank/DDBJ whole genome shotgun (WGS) entry which is preliminary data.</text>
</comment>
<dbReference type="AlphaFoldDB" id="A0A2S4HI45"/>
<dbReference type="Pfam" id="PF00528">
    <property type="entry name" value="BPD_transp_1"/>
    <property type="match status" value="1"/>
</dbReference>
<evidence type="ECO:0000256" key="7">
    <source>
        <dbReference type="RuleBase" id="RU363032"/>
    </source>
</evidence>
<evidence type="ECO:0000313" key="10">
    <source>
        <dbReference type="Proteomes" id="UP000237222"/>
    </source>
</evidence>
<accession>A0A2S4HI45</accession>
<dbReference type="GO" id="GO:0042884">
    <property type="term" value="P:microcin transport"/>
    <property type="evidence" value="ECO:0007669"/>
    <property type="project" value="TreeGrafter"/>
</dbReference>
<dbReference type="PROSITE" id="PS50928">
    <property type="entry name" value="ABC_TM1"/>
    <property type="match status" value="1"/>
</dbReference>
<dbReference type="InterPro" id="IPR000515">
    <property type="entry name" value="MetI-like"/>
</dbReference>
<feature type="transmembrane region" description="Helical" evidence="7">
    <location>
        <begin position="260"/>
        <end position="285"/>
    </location>
</feature>